<dbReference type="InterPro" id="IPR000182">
    <property type="entry name" value="GNAT_dom"/>
</dbReference>
<dbReference type="PANTHER" id="PTHR43072">
    <property type="entry name" value="N-ACETYLTRANSFERASE"/>
    <property type="match status" value="1"/>
</dbReference>
<dbReference type="CDD" id="cd04301">
    <property type="entry name" value="NAT_SF"/>
    <property type="match status" value="1"/>
</dbReference>
<dbReference type="GO" id="GO:0016746">
    <property type="term" value="F:acyltransferase activity"/>
    <property type="evidence" value="ECO:0007669"/>
    <property type="project" value="UniProtKB-KW"/>
</dbReference>
<accession>A0ABD5TV95</accession>
<evidence type="ECO:0000313" key="2">
    <source>
        <dbReference type="EMBL" id="MFC6824543.1"/>
    </source>
</evidence>
<dbReference type="AlphaFoldDB" id="A0ABD5TV95"/>
<dbReference type="EC" id="2.3.1.-" evidence="2"/>
<gene>
    <name evidence="2" type="ORF">ACFQEV_05975</name>
</gene>
<protein>
    <submittedName>
        <fullName evidence="2">GNAT family N-acetyltransferase</fullName>
        <ecNumber evidence="2">2.3.1.-</ecNumber>
    </submittedName>
</protein>
<keyword evidence="2" id="KW-0012">Acyltransferase</keyword>
<dbReference type="Pfam" id="PF00583">
    <property type="entry name" value="Acetyltransf_1"/>
    <property type="match status" value="1"/>
</dbReference>
<dbReference type="RefSeq" id="WP_379693608.1">
    <property type="nucleotide sequence ID" value="NZ_JBHSXH010000009.1"/>
</dbReference>
<dbReference type="Gene3D" id="3.40.630.30">
    <property type="match status" value="1"/>
</dbReference>
<evidence type="ECO:0000259" key="1">
    <source>
        <dbReference type="PROSITE" id="PS51186"/>
    </source>
</evidence>
<keyword evidence="2" id="KW-0808">Transferase</keyword>
<dbReference type="InterPro" id="IPR016181">
    <property type="entry name" value="Acyl_CoA_acyltransferase"/>
</dbReference>
<evidence type="ECO:0000313" key="3">
    <source>
        <dbReference type="Proteomes" id="UP001596408"/>
    </source>
</evidence>
<dbReference type="EMBL" id="JBHSXH010000009">
    <property type="protein sequence ID" value="MFC6824543.1"/>
    <property type="molecule type" value="Genomic_DNA"/>
</dbReference>
<proteinExistence type="predicted"/>
<name>A0ABD5TV95_9EURY</name>
<sequence>MSETPAVTIRPYESEDAAGLWDRKREFELGIGSETGGAAKLPAYEEKLTADYRARWLHWVERCVEEDPDSVTVAVVEGGDDADEDDADGSADDGGSDEYDVVGYSFVLPESLSFVWDAAVLNEIFVLPEYRGTGVADDLMGAALDCAKNQDLPLDRMVLDVDRQNERAQAFYDRYGFEHWGEMIAREL</sequence>
<organism evidence="2 3">
    <name type="scientific">Halopelagius fulvigenes</name>
    <dbReference type="NCBI Taxonomy" id="1198324"/>
    <lineage>
        <taxon>Archaea</taxon>
        <taxon>Methanobacteriati</taxon>
        <taxon>Methanobacteriota</taxon>
        <taxon>Stenosarchaea group</taxon>
        <taxon>Halobacteria</taxon>
        <taxon>Halobacteriales</taxon>
        <taxon>Haloferacaceae</taxon>
    </lineage>
</organism>
<comment type="caution">
    <text evidence="2">The sequence shown here is derived from an EMBL/GenBank/DDBJ whole genome shotgun (WGS) entry which is preliminary data.</text>
</comment>
<reference evidence="2 3" key="1">
    <citation type="journal article" date="2019" name="Int. J. Syst. Evol. Microbiol.">
        <title>The Global Catalogue of Microorganisms (GCM) 10K type strain sequencing project: providing services to taxonomists for standard genome sequencing and annotation.</title>
        <authorList>
            <consortium name="The Broad Institute Genomics Platform"/>
            <consortium name="The Broad Institute Genome Sequencing Center for Infectious Disease"/>
            <person name="Wu L."/>
            <person name="Ma J."/>
        </authorList>
    </citation>
    <scope>NUCLEOTIDE SEQUENCE [LARGE SCALE GENOMIC DNA]</scope>
    <source>
        <strain evidence="2 3">YIM 94188</strain>
    </source>
</reference>
<dbReference type="SUPFAM" id="SSF55729">
    <property type="entry name" value="Acyl-CoA N-acyltransferases (Nat)"/>
    <property type="match status" value="1"/>
</dbReference>
<dbReference type="PROSITE" id="PS51186">
    <property type="entry name" value="GNAT"/>
    <property type="match status" value="1"/>
</dbReference>
<keyword evidence="3" id="KW-1185">Reference proteome</keyword>
<dbReference type="Proteomes" id="UP001596408">
    <property type="component" value="Unassembled WGS sequence"/>
</dbReference>
<feature type="domain" description="N-acetyltransferase" evidence="1">
    <location>
        <begin position="39"/>
        <end position="188"/>
    </location>
</feature>